<evidence type="ECO:0000256" key="11">
    <source>
        <dbReference type="PROSITE-ProRule" id="PRU00169"/>
    </source>
</evidence>
<keyword evidence="4 15" id="KW-0808">Transferase</keyword>
<accession>C5BNR6</accession>
<dbReference type="SMART" id="SM00448">
    <property type="entry name" value="REC"/>
    <property type="match status" value="1"/>
</dbReference>
<comment type="catalytic activity">
    <reaction evidence="1">
        <text>ATP + protein L-histidine = ADP + protein N-phospho-L-histidine.</text>
        <dbReference type="EC" id="2.7.13.3"/>
    </reaction>
</comment>
<evidence type="ECO:0000256" key="10">
    <source>
        <dbReference type="ARBA" id="ARBA00068150"/>
    </source>
</evidence>
<dbReference type="CDD" id="cd16922">
    <property type="entry name" value="HATPase_EvgS-ArcB-TorS-like"/>
    <property type="match status" value="1"/>
</dbReference>
<dbReference type="Pfam" id="PF02518">
    <property type="entry name" value="HATPase_c"/>
    <property type="match status" value="1"/>
</dbReference>
<evidence type="ECO:0000256" key="9">
    <source>
        <dbReference type="ARBA" id="ARBA00064003"/>
    </source>
</evidence>
<keyword evidence="12" id="KW-0812">Transmembrane</keyword>
<comment type="subunit">
    <text evidence="9">At low DSF concentrations, interacts with RpfF.</text>
</comment>
<keyword evidence="12" id="KW-1133">Transmembrane helix</keyword>
<evidence type="ECO:0000256" key="6">
    <source>
        <dbReference type="ARBA" id="ARBA00022777"/>
    </source>
</evidence>
<dbReference type="InterPro" id="IPR036890">
    <property type="entry name" value="HATPase_C_sf"/>
</dbReference>
<feature type="domain" description="Histidine kinase" evidence="13">
    <location>
        <begin position="203"/>
        <end position="424"/>
    </location>
</feature>
<gene>
    <name evidence="15" type="ordered locus">TERTU_0641</name>
</gene>
<dbReference type="GO" id="GO:0005524">
    <property type="term" value="F:ATP binding"/>
    <property type="evidence" value="ECO:0007669"/>
    <property type="project" value="UniProtKB-KW"/>
</dbReference>
<dbReference type="GO" id="GO:0000155">
    <property type="term" value="F:phosphorelay sensor kinase activity"/>
    <property type="evidence" value="ECO:0007669"/>
    <property type="project" value="InterPro"/>
</dbReference>
<evidence type="ECO:0000313" key="16">
    <source>
        <dbReference type="Proteomes" id="UP000009080"/>
    </source>
</evidence>
<keyword evidence="16" id="KW-1185">Reference proteome</keyword>
<keyword evidence="6 15" id="KW-0418">Kinase</keyword>
<dbReference type="AlphaFoldDB" id="C5BNR6"/>
<evidence type="ECO:0000256" key="4">
    <source>
        <dbReference type="ARBA" id="ARBA00022679"/>
    </source>
</evidence>
<dbReference type="SMART" id="SM00388">
    <property type="entry name" value="HisKA"/>
    <property type="match status" value="1"/>
</dbReference>
<evidence type="ECO:0000256" key="1">
    <source>
        <dbReference type="ARBA" id="ARBA00000085"/>
    </source>
</evidence>
<keyword evidence="7" id="KW-0067">ATP-binding</keyword>
<dbReference type="Gene3D" id="3.40.50.2300">
    <property type="match status" value="1"/>
</dbReference>
<name>C5BNR6_TERTT</name>
<dbReference type="SUPFAM" id="SSF47384">
    <property type="entry name" value="Homodimeric domain of signal transducing histidine kinase"/>
    <property type="match status" value="1"/>
</dbReference>
<evidence type="ECO:0000256" key="5">
    <source>
        <dbReference type="ARBA" id="ARBA00022741"/>
    </source>
</evidence>
<dbReference type="InterPro" id="IPR003594">
    <property type="entry name" value="HATPase_dom"/>
</dbReference>
<dbReference type="EMBL" id="CP001614">
    <property type="protein sequence ID" value="ACR11408.1"/>
    <property type="molecule type" value="Genomic_DNA"/>
</dbReference>
<dbReference type="Proteomes" id="UP000009080">
    <property type="component" value="Chromosome"/>
</dbReference>
<keyword evidence="8" id="KW-0902">Two-component regulatory system</keyword>
<dbReference type="SUPFAM" id="SSF55874">
    <property type="entry name" value="ATPase domain of HSP90 chaperone/DNA topoisomerase II/histidine kinase"/>
    <property type="match status" value="1"/>
</dbReference>
<evidence type="ECO:0000256" key="3">
    <source>
        <dbReference type="ARBA" id="ARBA00022553"/>
    </source>
</evidence>
<dbReference type="PANTHER" id="PTHR45339">
    <property type="entry name" value="HYBRID SIGNAL TRANSDUCTION HISTIDINE KINASE J"/>
    <property type="match status" value="1"/>
</dbReference>
<feature type="modified residue" description="4-aspartylphosphate" evidence="11">
    <location>
        <position position="503"/>
    </location>
</feature>
<dbReference type="KEGG" id="ttu:TERTU_0641"/>
<feature type="transmembrane region" description="Helical" evidence="12">
    <location>
        <begin position="12"/>
        <end position="33"/>
    </location>
</feature>
<dbReference type="FunFam" id="1.10.287.130:FF:000002">
    <property type="entry name" value="Two-component osmosensing histidine kinase"/>
    <property type="match status" value="1"/>
</dbReference>
<evidence type="ECO:0000259" key="14">
    <source>
        <dbReference type="PROSITE" id="PS50110"/>
    </source>
</evidence>
<dbReference type="InterPro" id="IPR004358">
    <property type="entry name" value="Sig_transdc_His_kin-like_C"/>
</dbReference>
<dbReference type="InterPro" id="IPR036097">
    <property type="entry name" value="HisK_dim/P_sf"/>
</dbReference>
<dbReference type="PANTHER" id="PTHR45339:SF1">
    <property type="entry name" value="HYBRID SIGNAL TRANSDUCTION HISTIDINE KINASE J"/>
    <property type="match status" value="1"/>
</dbReference>
<dbReference type="HOGENOM" id="CLU_000445_114_15_6"/>
<dbReference type="InterPro" id="IPR011006">
    <property type="entry name" value="CheY-like_superfamily"/>
</dbReference>
<feature type="domain" description="Response regulatory" evidence="14">
    <location>
        <begin position="454"/>
        <end position="571"/>
    </location>
</feature>
<evidence type="ECO:0000256" key="12">
    <source>
        <dbReference type="SAM" id="Phobius"/>
    </source>
</evidence>
<dbReference type="OrthoDB" id="6187449at2"/>
<dbReference type="SUPFAM" id="SSF52172">
    <property type="entry name" value="CheY-like"/>
    <property type="match status" value="1"/>
</dbReference>
<dbReference type="FunFam" id="3.30.565.10:FF:000010">
    <property type="entry name" value="Sensor histidine kinase RcsC"/>
    <property type="match status" value="1"/>
</dbReference>
<reference evidence="15 16" key="1">
    <citation type="journal article" date="2009" name="PLoS ONE">
        <title>The complete genome of Teredinibacter turnerae T7901: an intracellular endosymbiont of marine wood-boring bivalves (shipworms).</title>
        <authorList>
            <person name="Yang J.C."/>
            <person name="Madupu R."/>
            <person name="Durkin A.S."/>
            <person name="Ekborg N.A."/>
            <person name="Pedamallu C.S."/>
            <person name="Hostetler J.B."/>
            <person name="Radune D."/>
            <person name="Toms B.S."/>
            <person name="Henrissat B."/>
            <person name="Coutinho P.M."/>
            <person name="Schwarz S."/>
            <person name="Field L."/>
            <person name="Trindade-Silva A.E."/>
            <person name="Soares C.A.G."/>
            <person name="Elshahawi S."/>
            <person name="Hanora A."/>
            <person name="Schmidt E.W."/>
            <person name="Haygood M.G."/>
            <person name="Posfai J."/>
            <person name="Benner J."/>
            <person name="Madinger C."/>
            <person name="Nove J."/>
            <person name="Anton B."/>
            <person name="Chaudhary K."/>
            <person name="Foster J."/>
            <person name="Holman A."/>
            <person name="Kumar S."/>
            <person name="Lessard P.A."/>
            <person name="Luyten Y.A."/>
            <person name="Slatko B."/>
            <person name="Wood N."/>
            <person name="Wu B."/>
            <person name="Teplitski M."/>
            <person name="Mougous J.D."/>
            <person name="Ward N."/>
            <person name="Eisen J.A."/>
            <person name="Badger J.H."/>
            <person name="Distel D.L."/>
        </authorList>
    </citation>
    <scope>NUCLEOTIDE SEQUENCE [LARGE SCALE GENOMIC DNA]</scope>
    <source>
        <strain evidence="16">ATCC 39867 / T7901</strain>
    </source>
</reference>
<dbReference type="Gene3D" id="1.10.287.130">
    <property type="match status" value="1"/>
</dbReference>
<dbReference type="PROSITE" id="PS50109">
    <property type="entry name" value="HIS_KIN"/>
    <property type="match status" value="1"/>
</dbReference>
<dbReference type="Pfam" id="PF00072">
    <property type="entry name" value="Response_reg"/>
    <property type="match status" value="1"/>
</dbReference>
<dbReference type="InterPro" id="IPR005467">
    <property type="entry name" value="His_kinase_dom"/>
</dbReference>
<dbReference type="eggNOG" id="COG2205">
    <property type="taxonomic scope" value="Bacteria"/>
</dbReference>
<evidence type="ECO:0000259" key="13">
    <source>
        <dbReference type="PROSITE" id="PS50109"/>
    </source>
</evidence>
<dbReference type="InterPro" id="IPR003661">
    <property type="entry name" value="HisK_dim/P_dom"/>
</dbReference>
<dbReference type="STRING" id="377629.TERTU_0641"/>
<feature type="transmembrane region" description="Helical" evidence="12">
    <location>
        <begin position="123"/>
        <end position="141"/>
    </location>
</feature>
<organism evidence="15 16">
    <name type="scientific">Teredinibacter turnerae (strain ATCC 39867 / T7901)</name>
    <dbReference type="NCBI Taxonomy" id="377629"/>
    <lineage>
        <taxon>Bacteria</taxon>
        <taxon>Pseudomonadati</taxon>
        <taxon>Pseudomonadota</taxon>
        <taxon>Gammaproteobacteria</taxon>
        <taxon>Cellvibrionales</taxon>
        <taxon>Cellvibrionaceae</taxon>
        <taxon>Teredinibacter</taxon>
    </lineage>
</organism>
<dbReference type="RefSeq" id="WP_015817520.1">
    <property type="nucleotide sequence ID" value="NC_012997.1"/>
</dbReference>
<feature type="transmembrane region" description="Helical" evidence="12">
    <location>
        <begin position="45"/>
        <end position="65"/>
    </location>
</feature>
<dbReference type="Gene3D" id="3.30.565.10">
    <property type="entry name" value="Histidine kinase-like ATPase, C-terminal domain"/>
    <property type="match status" value="1"/>
</dbReference>
<evidence type="ECO:0000256" key="8">
    <source>
        <dbReference type="ARBA" id="ARBA00023012"/>
    </source>
</evidence>
<evidence type="ECO:0000256" key="2">
    <source>
        <dbReference type="ARBA" id="ARBA00012438"/>
    </source>
</evidence>
<keyword evidence="12" id="KW-0472">Membrane</keyword>
<dbReference type="CDD" id="cd17546">
    <property type="entry name" value="REC_hyHK_CKI1_RcsC-like"/>
    <property type="match status" value="1"/>
</dbReference>
<dbReference type="PRINTS" id="PR00344">
    <property type="entry name" value="BCTRLSENSOR"/>
</dbReference>
<dbReference type="EC" id="2.7.13.3" evidence="2"/>
<feature type="transmembrane region" description="Helical" evidence="12">
    <location>
        <begin position="99"/>
        <end position="116"/>
    </location>
</feature>
<sequence>MKLNLDSKQKIRLGNTLLAAVGGLVLTVLYIYACEVGDCLTSPQEVGITLIVFWTVNIGFILTFLTRLNLRFREPSLTLPEMYWAALFCLYIFYQLDELRHLVLLFLFLVTIFGTFRLTQSQFITYVAVITLIFTFNQFDYATRKGTPEIRQTDHLIAWLVFTFGNITLGVINSAMIRLRTRLREKNVALEKALNAKSTFLANMSHELRTPLNGVIGMVSLLEETPLNAEQRKISGIISTSSKNLLEVINNILDFSKIEAGKVALTQAPFDPHKIVNEIYKISTANARDKKLDFRLNIARNLPKRLIGDAFYLKQVLLNLISNAIKFTQMGYVEFAIEVIKLEADRTFLRFRISDSGVGIDKKQQAVVFEKFAQEDNSTTRQFGGTGLGLSISSQIVASMGSQINLSSAKGQGSSFWFDLELPVEWQGPENEKVTTSFSRIPNSGSLKQRFQADALVVDDDSTNQLVTSQLLRHLGCNVRIAKNGVEAIACSMEEAFDLIFMDCQMPIMDGYTATEKIRHVDNPNCRTPIIALTANALIDDGTKCLQAGMDAYLPKPTELNRIAEILEIFLDQ</sequence>
<feature type="transmembrane region" description="Helical" evidence="12">
    <location>
        <begin position="156"/>
        <end position="177"/>
    </location>
</feature>
<evidence type="ECO:0000256" key="7">
    <source>
        <dbReference type="ARBA" id="ARBA00022840"/>
    </source>
</evidence>
<dbReference type="eggNOG" id="COG0784">
    <property type="taxonomic scope" value="Bacteria"/>
</dbReference>
<dbReference type="PROSITE" id="PS50110">
    <property type="entry name" value="RESPONSE_REGULATORY"/>
    <property type="match status" value="1"/>
</dbReference>
<dbReference type="SMART" id="SM00387">
    <property type="entry name" value="HATPase_c"/>
    <property type="match status" value="1"/>
</dbReference>
<dbReference type="CDD" id="cd00082">
    <property type="entry name" value="HisKA"/>
    <property type="match status" value="1"/>
</dbReference>
<keyword evidence="3 11" id="KW-0597">Phosphoprotein</keyword>
<protein>
    <recommendedName>
        <fullName evidence="10">Sensory/regulatory protein RpfC</fullName>
        <ecNumber evidence="2">2.7.13.3</ecNumber>
    </recommendedName>
</protein>
<keyword evidence="5" id="KW-0547">Nucleotide-binding</keyword>
<dbReference type="Pfam" id="PF00512">
    <property type="entry name" value="HisKA"/>
    <property type="match status" value="1"/>
</dbReference>
<dbReference type="InterPro" id="IPR001789">
    <property type="entry name" value="Sig_transdc_resp-reg_receiver"/>
</dbReference>
<evidence type="ECO:0000313" key="15">
    <source>
        <dbReference type="EMBL" id="ACR11408.1"/>
    </source>
</evidence>
<proteinExistence type="predicted"/>
<feature type="transmembrane region" description="Helical" evidence="12">
    <location>
        <begin position="77"/>
        <end position="93"/>
    </location>
</feature>